<dbReference type="InterPro" id="IPR006212">
    <property type="entry name" value="Furin_repeat"/>
</dbReference>
<dbReference type="GeneID" id="24439576"/>
<keyword evidence="2" id="KW-1185">Reference proteome</keyword>
<dbReference type="EMBL" id="GG662808">
    <property type="protein sequence ID" value="EWS75876.1"/>
    <property type="molecule type" value="Genomic_DNA"/>
</dbReference>
<dbReference type="Proteomes" id="UP000009168">
    <property type="component" value="Unassembled WGS sequence"/>
</dbReference>
<dbReference type="KEGG" id="tet:TTHERM_000559852"/>
<name>W7XJR9_TETTS</name>
<organism evidence="1 2">
    <name type="scientific">Tetrahymena thermophila (strain SB210)</name>
    <dbReference type="NCBI Taxonomy" id="312017"/>
    <lineage>
        <taxon>Eukaryota</taxon>
        <taxon>Sar</taxon>
        <taxon>Alveolata</taxon>
        <taxon>Ciliophora</taxon>
        <taxon>Intramacronucleata</taxon>
        <taxon>Oligohymenophorea</taxon>
        <taxon>Hymenostomatida</taxon>
        <taxon>Tetrahymenina</taxon>
        <taxon>Tetrahymenidae</taxon>
        <taxon>Tetrahymena</taxon>
    </lineage>
</organism>
<dbReference type="InParanoid" id="W7XJR9"/>
<dbReference type="Gene3D" id="2.10.220.10">
    <property type="entry name" value="Hormone Receptor, Insulin-like Growth Factor Receptor 1, Chain A, domain 2"/>
    <property type="match status" value="1"/>
</dbReference>
<gene>
    <name evidence="1" type="ORF">TTHERM_000559852</name>
</gene>
<accession>W7XJR9</accession>
<proteinExistence type="predicted"/>
<dbReference type="InterPro" id="IPR009030">
    <property type="entry name" value="Growth_fac_rcpt_cys_sf"/>
</dbReference>
<dbReference type="SUPFAM" id="SSF57184">
    <property type="entry name" value="Growth factor receptor domain"/>
    <property type="match status" value="1"/>
</dbReference>
<dbReference type="AlphaFoldDB" id="W7XJR9"/>
<dbReference type="CDD" id="cd00064">
    <property type="entry name" value="FU"/>
    <property type="match status" value="1"/>
</dbReference>
<evidence type="ECO:0000313" key="2">
    <source>
        <dbReference type="Proteomes" id="UP000009168"/>
    </source>
</evidence>
<dbReference type="OrthoDB" id="409374at2759"/>
<dbReference type="RefSeq" id="XP_012651579.1">
    <property type="nucleotide sequence ID" value="XM_012796125.1"/>
</dbReference>
<evidence type="ECO:0000313" key="1">
    <source>
        <dbReference type="EMBL" id="EWS75876.1"/>
    </source>
</evidence>
<sequence>MTSGQSEYLKTLKYPTAAHPCTTNTVQIQKIGECFYYLCFDPSNIFLLQSFTFQELFTTTKAYTSKSWMRSEKNYIILDDQLFTNGTINKIRLSFAYTLDIQLINMKWNLYLIDDYLTKVQKSNSIFKDIAFVKLNNLSKSLLISDVIDFPTELQSTGVNLPFINYLTFLQYQNIIFIGQYQYNIAYILSNNQVEVTQNPYVFSQTYKLPYTHLVNYAFSYSFTFQAMQGPNQYLINIYQAYNFCVPHCKTCASMITCSICQSLYYLDSQFQCVNNCPTQFILDETNKKCICRPNSSLIDQSCPCNN</sequence>
<reference evidence="2" key="1">
    <citation type="journal article" date="2006" name="PLoS Biol.">
        <title>Macronuclear genome sequence of the ciliate Tetrahymena thermophila, a model eukaryote.</title>
        <authorList>
            <person name="Eisen J.A."/>
            <person name="Coyne R.S."/>
            <person name="Wu M."/>
            <person name="Wu D."/>
            <person name="Thiagarajan M."/>
            <person name="Wortman J.R."/>
            <person name="Badger J.H."/>
            <person name="Ren Q."/>
            <person name="Amedeo P."/>
            <person name="Jones K.M."/>
            <person name="Tallon L.J."/>
            <person name="Delcher A.L."/>
            <person name="Salzberg S.L."/>
            <person name="Silva J.C."/>
            <person name="Haas B.J."/>
            <person name="Majoros W.H."/>
            <person name="Farzad M."/>
            <person name="Carlton J.M."/>
            <person name="Smith R.K. Jr."/>
            <person name="Garg J."/>
            <person name="Pearlman R.E."/>
            <person name="Karrer K.M."/>
            <person name="Sun L."/>
            <person name="Manning G."/>
            <person name="Elde N.C."/>
            <person name="Turkewitz A.P."/>
            <person name="Asai D.J."/>
            <person name="Wilkes D.E."/>
            <person name="Wang Y."/>
            <person name="Cai H."/>
            <person name="Collins K."/>
            <person name="Stewart B.A."/>
            <person name="Lee S.R."/>
            <person name="Wilamowska K."/>
            <person name="Weinberg Z."/>
            <person name="Ruzzo W.L."/>
            <person name="Wloga D."/>
            <person name="Gaertig J."/>
            <person name="Frankel J."/>
            <person name="Tsao C.-C."/>
            <person name="Gorovsky M.A."/>
            <person name="Keeling P.J."/>
            <person name="Waller R.F."/>
            <person name="Patron N.J."/>
            <person name="Cherry J.M."/>
            <person name="Stover N.A."/>
            <person name="Krieger C.J."/>
            <person name="del Toro C."/>
            <person name="Ryder H.F."/>
            <person name="Williamson S.C."/>
            <person name="Barbeau R.A."/>
            <person name="Hamilton E.P."/>
            <person name="Orias E."/>
        </authorList>
    </citation>
    <scope>NUCLEOTIDE SEQUENCE [LARGE SCALE GENOMIC DNA]</scope>
    <source>
        <strain evidence="2">SB210</strain>
    </source>
</reference>
<protein>
    <submittedName>
        <fullName evidence="1">Uncharacterized protein</fullName>
    </submittedName>
</protein>